<accession>K1T696</accession>
<evidence type="ECO:0000313" key="1">
    <source>
        <dbReference type="EMBL" id="EKC61890.1"/>
    </source>
</evidence>
<protein>
    <submittedName>
        <fullName evidence="1">Uncharacterized protein</fullName>
    </submittedName>
</protein>
<gene>
    <name evidence="1" type="ORF">LEA_12121</name>
</gene>
<dbReference type="EMBL" id="AJWY01008198">
    <property type="protein sequence ID" value="EKC61890.1"/>
    <property type="molecule type" value="Genomic_DNA"/>
</dbReference>
<name>K1T696_9ZZZZ</name>
<dbReference type="AlphaFoldDB" id="K1T696"/>
<feature type="non-terminal residue" evidence="1">
    <location>
        <position position="176"/>
    </location>
</feature>
<comment type="caution">
    <text evidence="1">The sequence shown here is derived from an EMBL/GenBank/DDBJ whole genome shotgun (WGS) entry which is preliminary data.</text>
</comment>
<feature type="non-terminal residue" evidence="1">
    <location>
        <position position="1"/>
    </location>
</feature>
<reference evidence="1" key="1">
    <citation type="journal article" date="2013" name="Environ. Microbiol.">
        <title>Microbiota from the distal guts of lean and obese adolescents exhibit partial functional redundancy besides clear differences in community structure.</title>
        <authorList>
            <person name="Ferrer M."/>
            <person name="Ruiz A."/>
            <person name="Lanza F."/>
            <person name="Haange S.B."/>
            <person name="Oberbach A."/>
            <person name="Till H."/>
            <person name="Bargiela R."/>
            <person name="Campoy C."/>
            <person name="Segura M.T."/>
            <person name="Richter M."/>
            <person name="von Bergen M."/>
            <person name="Seifert J."/>
            <person name="Suarez A."/>
        </authorList>
    </citation>
    <scope>NUCLEOTIDE SEQUENCE</scope>
</reference>
<sequence>NRARLCSKISETVKPSYTLWFDVDAKYADYLTESADAFVVALLPYAMNNSLNISAEAKMSKQLCFQLNEIFIPVLTKNSKLFNKISISAKELTQENYCCKNASATGFSRGVDSFDTICSLSENRTEKLSHLTFFNVGSHRSTANYTPEQSAELYENRLEIAKKSAKIFDMPLIDIN</sequence>
<organism evidence="1">
    <name type="scientific">human gut metagenome</name>
    <dbReference type="NCBI Taxonomy" id="408170"/>
    <lineage>
        <taxon>unclassified sequences</taxon>
        <taxon>metagenomes</taxon>
        <taxon>organismal metagenomes</taxon>
    </lineage>
</organism>
<proteinExistence type="predicted"/>